<dbReference type="RefSeq" id="WP_093224493.1">
    <property type="nucleotide sequence ID" value="NZ_LT629803.1"/>
</dbReference>
<dbReference type="SUPFAM" id="SSF140736">
    <property type="entry name" value="Rv1873-like"/>
    <property type="match status" value="1"/>
</dbReference>
<keyword evidence="2" id="KW-1185">Reference proteome</keyword>
<dbReference type="InterPro" id="IPR036287">
    <property type="entry name" value="Rv1873-like_sf"/>
</dbReference>
<dbReference type="OrthoDB" id="9801870at2"/>
<proteinExistence type="predicted"/>
<evidence type="ECO:0000313" key="2">
    <source>
        <dbReference type="Proteomes" id="UP000295254"/>
    </source>
</evidence>
<accession>A0A1H2P0Y0</accession>
<dbReference type="STRING" id="95300.SAMN05216558_3339"/>
<evidence type="ECO:0000313" key="1">
    <source>
        <dbReference type="EMBL" id="TDB56455.1"/>
    </source>
</evidence>
<dbReference type="PIRSF" id="PIRSF008546">
    <property type="entry name" value="UCP008546"/>
    <property type="match status" value="1"/>
</dbReference>
<organism evidence="1 2">
    <name type="scientific">Pseudomonas vancouverensis</name>
    <dbReference type="NCBI Taxonomy" id="95300"/>
    <lineage>
        <taxon>Bacteria</taxon>
        <taxon>Pseudomonadati</taxon>
        <taxon>Pseudomonadota</taxon>
        <taxon>Gammaproteobacteria</taxon>
        <taxon>Pseudomonadales</taxon>
        <taxon>Pseudomonadaceae</taxon>
        <taxon>Pseudomonas</taxon>
    </lineage>
</organism>
<reference evidence="2" key="1">
    <citation type="journal article" date="2019" name="bioRxiv">
        <title>Bacterially produced spermidine induces plant systemic susceptibility to pathogens.</title>
        <authorList>
            <person name="Melnyk R.A."/>
            <person name="Beskrovnaya P.A."/>
            <person name="Liu Z."/>
            <person name="Song Y."/>
            <person name="Haney C.H."/>
        </authorList>
    </citation>
    <scope>NUCLEOTIDE SEQUENCE [LARGE SCALE GENOMIC DNA]</scope>
    <source>
        <strain evidence="2">Dha-51</strain>
    </source>
</reference>
<dbReference type="EMBL" id="RRZK01000038">
    <property type="protein sequence ID" value="TDB56455.1"/>
    <property type="molecule type" value="Genomic_DNA"/>
</dbReference>
<dbReference type="Proteomes" id="UP000295254">
    <property type="component" value="Unassembled WGS sequence"/>
</dbReference>
<dbReference type="AlphaFoldDB" id="A0A1H2P0Y0"/>
<dbReference type="Gene3D" id="1.25.40.380">
    <property type="entry name" value="Protein of unknown function DUF1810"/>
    <property type="match status" value="1"/>
</dbReference>
<sequence>MRSTDPRDDFNLQRFVQAQDPVFDRVQSELNAGHKRSHWMWFIFPQLAGLGGSEMSRHFAIRSLEEAQAYLDHPLLGPRLRTCTQEVLNIRGQSVAAIFGHPDDLKFHSSMTLFAQVAVEESLFHQALNQYFHGIVDDWTLSLLDSKKAQLPPNQG</sequence>
<protein>
    <submittedName>
        <fullName evidence="1">DUF1810 domain-containing protein</fullName>
    </submittedName>
</protein>
<dbReference type="InterPro" id="IPR014937">
    <property type="entry name" value="DUF1810"/>
</dbReference>
<comment type="caution">
    <text evidence="1">The sequence shown here is derived from an EMBL/GenBank/DDBJ whole genome shotgun (WGS) entry which is preliminary data.</text>
</comment>
<name>A0A1H2P0Y0_PSEVA</name>
<dbReference type="Pfam" id="PF08837">
    <property type="entry name" value="DUF1810"/>
    <property type="match status" value="1"/>
</dbReference>
<gene>
    <name evidence="1" type="ORF">EIY72_29185</name>
</gene>